<evidence type="ECO:0000313" key="2">
    <source>
        <dbReference type="EMBL" id="KAK8477926.1"/>
    </source>
</evidence>
<name>A0ABR1ZCZ3_9ROSI</name>
<evidence type="ECO:0000313" key="3">
    <source>
        <dbReference type="Proteomes" id="UP001396334"/>
    </source>
</evidence>
<dbReference type="Proteomes" id="UP001396334">
    <property type="component" value="Unassembled WGS sequence"/>
</dbReference>
<feature type="compositionally biased region" description="Low complexity" evidence="1">
    <location>
        <begin position="98"/>
        <end position="111"/>
    </location>
</feature>
<comment type="caution">
    <text evidence="2">The sequence shown here is derived from an EMBL/GenBank/DDBJ whole genome shotgun (WGS) entry which is preliminary data.</text>
</comment>
<evidence type="ECO:0000256" key="1">
    <source>
        <dbReference type="SAM" id="MobiDB-lite"/>
    </source>
</evidence>
<protein>
    <submittedName>
        <fullName evidence="2">Uncharacterized protein</fullName>
    </submittedName>
</protein>
<accession>A0ABR1ZCZ3</accession>
<reference evidence="2 3" key="1">
    <citation type="journal article" date="2024" name="G3 (Bethesda)">
        <title>Genome assembly of Hibiscus sabdariffa L. provides insights into metabolisms of medicinal natural products.</title>
        <authorList>
            <person name="Kim T."/>
        </authorList>
    </citation>
    <scope>NUCLEOTIDE SEQUENCE [LARGE SCALE GENOMIC DNA]</scope>
    <source>
        <strain evidence="2">TK-2024</strain>
        <tissue evidence="2">Old leaves</tissue>
    </source>
</reference>
<feature type="region of interest" description="Disordered" evidence="1">
    <location>
        <begin position="98"/>
        <end position="125"/>
    </location>
</feature>
<keyword evidence="3" id="KW-1185">Reference proteome</keyword>
<sequence>MLITGSPEVVHNRAVSVDNSGNEDVILRSEPESINADNEDVRVREEEVPVSTLREEQVFENSDHWREEEVPAATLREEQVLECPERAECVYVLPESLGGQQQHGTQGGEQQAVNTHPMLTRSCNI</sequence>
<organism evidence="2 3">
    <name type="scientific">Hibiscus sabdariffa</name>
    <name type="common">roselle</name>
    <dbReference type="NCBI Taxonomy" id="183260"/>
    <lineage>
        <taxon>Eukaryota</taxon>
        <taxon>Viridiplantae</taxon>
        <taxon>Streptophyta</taxon>
        <taxon>Embryophyta</taxon>
        <taxon>Tracheophyta</taxon>
        <taxon>Spermatophyta</taxon>
        <taxon>Magnoliopsida</taxon>
        <taxon>eudicotyledons</taxon>
        <taxon>Gunneridae</taxon>
        <taxon>Pentapetalae</taxon>
        <taxon>rosids</taxon>
        <taxon>malvids</taxon>
        <taxon>Malvales</taxon>
        <taxon>Malvaceae</taxon>
        <taxon>Malvoideae</taxon>
        <taxon>Hibiscus</taxon>
    </lineage>
</organism>
<proteinExistence type="predicted"/>
<gene>
    <name evidence="2" type="ORF">V6N11_014337</name>
</gene>
<dbReference type="EMBL" id="JBBPBN010001585">
    <property type="protein sequence ID" value="KAK8477926.1"/>
    <property type="molecule type" value="Genomic_DNA"/>
</dbReference>